<keyword evidence="1" id="KW-1133">Transmembrane helix</keyword>
<feature type="transmembrane region" description="Helical" evidence="1">
    <location>
        <begin position="144"/>
        <end position="169"/>
    </location>
</feature>
<reference evidence="2" key="1">
    <citation type="submission" date="2019-02" db="EMBL/GenBank/DDBJ databases">
        <authorList>
            <person name="Gruber-Vodicka R. H."/>
            <person name="Seah K. B. B."/>
        </authorList>
    </citation>
    <scope>NUCLEOTIDE SEQUENCE</scope>
    <source>
        <strain evidence="3">BECK_BY2</strain>
        <strain evidence="2">BECK_BY3</strain>
    </source>
</reference>
<proteinExistence type="predicted"/>
<accession>A0A450ZJL0</accession>
<organism evidence="2">
    <name type="scientific">Candidatus Kentrum sp. TUN</name>
    <dbReference type="NCBI Taxonomy" id="2126343"/>
    <lineage>
        <taxon>Bacteria</taxon>
        <taxon>Pseudomonadati</taxon>
        <taxon>Pseudomonadota</taxon>
        <taxon>Gammaproteobacteria</taxon>
        <taxon>Candidatus Kentrum</taxon>
    </lineage>
</organism>
<evidence type="ECO:0000313" key="3">
    <source>
        <dbReference type="EMBL" id="VFK55888.1"/>
    </source>
</evidence>
<feature type="transmembrane region" description="Helical" evidence="1">
    <location>
        <begin position="35"/>
        <end position="53"/>
    </location>
</feature>
<dbReference type="EMBL" id="CAADFV010000034">
    <property type="protein sequence ID" value="VFK55888.1"/>
    <property type="molecule type" value="Genomic_DNA"/>
</dbReference>
<keyword evidence="1" id="KW-0812">Transmembrane</keyword>
<feature type="transmembrane region" description="Helical" evidence="1">
    <location>
        <begin position="200"/>
        <end position="221"/>
    </location>
</feature>
<sequence>MSISAILVNHMEQFITRESSLIKVIRKYSGNISRIFLSILMLIGFMISGVQLVDLHEKKFETSLIENKEKIVKFLSMPTSKDDENKNIRLNTLLLNNNNKRYAYQGENNILEILSRELDKDKESRLTINIQNIRLESISAISTLILLISGILIYTILGTLLMSALLFTLKSLFYRKSFLLFTKAAEKSKENYDSRKRKNILIQFIALPLSIMGGILANWIYQAIVL</sequence>
<evidence type="ECO:0000313" key="2">
    <source>
        <dbReference type="EMBL" id="VFK53940.1"/>
    </source>
</evidence>
<name>A0A450ZJL0_9GAMM</name>
<gene>
    <name evidence="3" type="ORF">BECKTUN1418E_GA0071001_103414</name>
    <name evidence="2" type="ORF">BECKTUN1418F_GA0071002_103314</name>
</gene>
<protein>
    <submittedName>
        <fullName evidence="2">Uncharacterized protein</fullName>
    </submittedName>
</protein>
<keyword evidence="1" id="KW-0472">Membrane</keyword>
<dbReference type="EMBL" id="CAADFY010000033">
    <property type="protein sequence ID" value="VFK53940.1"/>
    <property type="molecule type" value="Genomic_DNA"/>
</dbReference>
<dbReference type="AlphaFoldDB" id="A0A450ZJL0"/>
<evidence type="ECO:0000256" key="1">
    <source>
        <dbReference type="SAM" id="Phobius"/>
    </source>
</evidence>